<feature type="compositionally biased region" description="Pro residues" evidence="5">
    <location>
        <begin position="8"/>
        <end position="18"/>
    </location>
</feature>
<dbReference type="SMART" id="SM00356">
    <property type="entry name" value="ZnF_C3H1"/>
    <property type="match status" value="1"/>
</dbReference>
<dbReference type="GO" id="GO:0000492">
    <property type="term" value="P:box C/D snoRNP assembly"/>
    <property type="evidence" value="ECO:0007669"/>
    <property type="project" value="TreeGrafter"/>
</dbReference>
<feature type="compositionally biased region" description="Basic and acidic residues" evidence="5">
    <location>
        <begin position="394"/>
        <end position="453"/>
    </location>
</feature>
<dbReference type="InterPro" id="IPR000571">
    <property type="entry name" value="Znf_CCCH"/>
</dbReference>
<dbReference type="VEuPathDB" id="FungiDB:AJ78_08348"/>
<dbReference type="Pfam" id="PF00642">
    <property type="entry name" value="zf-CCCH"/>
    <property type="match status" value="1"/>
</dbReference>
<dbReference type="GO" id="GO:0008270">
    <property type="term" value="F:zinc ion binding"/>
    <property type="evidence" value="ECO:0007669"/>
    <property type="project" value="UniProtKB-KW"/>
</dbReference>
<keyword evidence="2 4" id="KW-0863">Zinc-finger</keyword>
<feature type="region of interest" description="Disordered" evidence="5">
    <location>
        <begin position="1"/>
        <end position="363"/>
    </location>
</feature>
<dbReference type="OrthoDB" id="273070at2759"/>
<proteinExistence type="predicted"/>
<evidence type="ECO:0000256" key="4">
    <source>
        <dbReference type="PROSITE-ProRule" id="PRU00723"/>
    </source>
</evidence>
<feature type="compositionally biased region" description="Pro residues" evidence="5">
    <location>
        <begin position="134"/>
        <end position="146"/>
    </location>
</feature>
<evidence type="ECO:0000259" key="6">
    <source>
        <dbReference type="PROSITE" id="PS50103"/>
    </source>
</evidence>
<dbReference type="EMBL" id="LGRN01000709">
    <property type="protein sequence ID" value="OJD10720.1"/>
    <property type="molecule type" value="Genomic_DNA"/>
</dbReference>
<reference evidence="7 8" key="1">
    <citation type="submission" date="2015-07" db="EMBL/GenBank/DDBJ databases">
        <title>Emmonsia species relationships and genome sequence.</title>
        <authorList>
            <consortium name="The Broad Institute Genomics Platform"/>
            <person name="Cuomo C.A."/>
            <person name="Munoz J.F."/>
            <person name="Imamovic A."/>
            <person name="Priest M.E."/>
            <person name="Young S."/>
            <person name="Clay O.K."/>
            <person name="McEwen J.G."/>
        </authorList>
    </citation>
    <scope>NUCLEOTIDE SEQUENCE [LARGE SCALE GENOMIC DNA]</scope>
    <source>
        <strain evidence="7 8">UAMH 9510</strain>
    </source>
</reference>
<dbReference type="InterPro" id="IPR036855">
    <property type="entry name" value="Znf_CCCH_sf"/>
</dbReference>
<evidence type="ECO:0000313" key="7">
    <source>
        <dbReference type="EMBL" id="OJD10720.1"/>
    </source>
</evidence>
<protein>
    <recommendedName>
        <fullName evidence="6">C3H1-type domain-containing protein</fullName>
    </recommendedName>
</protein>
<feature type="compositionally biased region" description="Polar residues" evidence="5">
    <location>
        <begin position="147"/>
        <end position="158"/>
    </location>
</feature>
<evidence type="ECO:0000256" key="3">
    <source>
        <dbReference type="ARBA" id="ARBA00022833"/>
    </source>
</evidence>
<dbReference type="PROSITE" id="PS50103">
    <property type="entry name" value="ZF_C3H1"/>
    <property type="match status" value="1"/>
</dbReference>
<feature type="compositionally biased region" description="Basic residues" evidence="5">
    <location>
        <begin position="84"/>
        <end position="96"/>
    </location>
</feature>
<gene>
    <name evidence="7" type="ORF">AJ78_08348</name>
</gene>
<feature type="compositionally biased region" description="Acidic residues" evidence="5">
    <location>
        <begin position="632"/>
        <end position="642"/>
    </location>
</feature>
<feature type="compositionally biased region" description="Acidic residues" evidence="5">
    <location>
        <begin position="332"/>
        <end position="342"/>
    </location>
</feature>
<dbReference type="PANTHER" id="PTHR13309:SF0">
    <property type="entry name" value="FMR1-INTERACTING PROTEIN NUFIP1"/>
    <property type="match status" value="1"/>
</dbReference>
<evidence type="ECO:0000256" key="2">
    <source>
        <dbReference type="ARBA" id="ARBA00022771"/>
    </source>
</evidence>
<name>A0A1J9P2W7_9EURO</name>
<feature type="compositionally biased region" description="Pro residues" evidence="5">
    <location>
        <begin position="97"/>
        <end position="115"/>
    </location>
</feature>
<evidence type="ECO:0000256" key="1">
    <source>
        <dbReference type="ARBA" id="ARBA00022723"/>
    </source>
</evidence>
<dbReference type="SUPFAM" id="SSF90229">
    <property type="entry name" value="CCCH zinc finger"/>
    <property type="match status" value="1"/>
</dbReference>
<feature type="region of interest" description="Disordered" evidence="5">
    <location>
        <begin position="394"/>
        <end position="610"/>
    </location>
</feature>
<evidence type="ECO:0000313" key="8">
    <source>
        <dbReference type="Proteomes" id="UP000182235"/>
    </source>
</evidence>
<evidence type="ECO:0000256" key="5">
    <source>
        <dbReference type="SAM" id="MobiDB-lite"/>
    </source>
</evidence>
<dbReference type="InterPro" id="IPR039136">
    <property type="entry name" value="NUFIP1-like"/>
</dbReference>
<feature type="zinc finger region" description="C3H1-type" evidence="4">
    <location>
        <begin position="679"/>
        <end position="707"/>
    </location>
</feature>
<feature type="compositionally biased region" description="Basic residues" evidence="5">
    <location>
        <begin position="229"/>
        <end position="242"/>
    </location>
</feature>
<accession>A0A1J9P2W7</accession>
<keyword evidence="1 4" id="KW-0479">Metal-binding</keyword>
<dbReference type="GO" id="GO:0005634">
    <property type="term" value="C:nucleus"/>
    <property type="evidence" value="ECO:0007669"/>
    <property type="project" value="TreeGrafter"/>
</dbReference>
<comment type="caution">
    <text evidence="7">The sequence shown here is derived from an EMBL/GenBank/DDBJ whole genome shotgun (WGS) entry which is preliminary data.</text>
</comment>
<feature type="compositionally biased region" description="Polar residues" evidence="5">
    <location>
        <begin position="68"/>
        <end position="81"/>
    </location>
</feature>
<dbReference type="AlphaFoldDB" id="A0A1J9P2W7"/>
<organism evidence="7 8">
    <name type="scientific">Emergomyces pasteurianus Ep9510</name>
    <dbReference type="NCBI Taxonomy" id="1447872"/>
    <lineage>
        <taxon>Eukaryota</taxon>
        <taxon>Fungi</taxon>
        <taxon>Dikarya</taxon>
        <taxon>Ascomycota</taxon>
        <taxon>Pezizomycotina</taxon>
        <taxon>Eurotiomycetes</taxon>
        <taxon>Eurotiomycetidae</taxon>
        <taxon>Onygenales</taxon>
        <taxon>Ajellomycetaceae</taxon>
        <taxon>Emergomyces</taxon>
    </lineage>
</organism>
<feature type="region of interest" description="Disordered" evidence="5">
    <location>
        <begin position="622"/>
        <end position="682"/>
    </location>
</feature>
<feature type="compositionally biased region" description="Low complexity" evidence="5">
    <location>
        <begin position="643"/>
        <end position="662"/>
    </location>
</feature>
<dbReference type="Gene3D" id="4.10.1000.10">
    <property type="entry name" value="Zinc finger, CCCH-type"/>
    <property type="match status" value="1"/>
</dbReference>
<feature type="domain" description="C3H1-type" evidence="6">
    <location>
        <begin position="679"/>
        <end position="707"/>
    </location>
</feature>
<feature type="compositionally biased region" description="Polar residues" evidence="5">
    <location>
        <begin position="554"/>
        <end position="566"/>
    </location>
</feature>
<dbReference type="InterPro" id="IPR019496">
    <property type="entry name" value="NUFIP1_cons_dom"/>
</dbReference>
<dbReference type="Proteomes" id="UP000182235">
    <property type="component" value="Unassembled WGS sequence"/>
</dbReference>
<feature type="compositionally biased region" description="Polar residues" evidence="5">
    <location>
        <begin position="575"/>
        <end position="586"/>
    </location>
</feature>
<dbReference type="PANTHER" id="PTHR13309">
    <property type="entry name" value="NUCLEAR FRAGILE X MENTAL RETARDATION PROTEIN INTERACTING PROTEIN 1"/>
    <property type="match status" value="1"/>
</dbReference>
<keyword evidence="3 4" id="KW-0862">Zinc</keyword>
<feature type="compositionally biased region" description="Basic and acidic residues" evidence="5">
    <location>
        <begin position="477"/>
        <end position="499"/>
    </location>
</feature>
<feature type="compositionally biased region" description="Basic residues" evidence="5">
    <location>
        <begin position="310"/>
        <end position="319"/>
    </location>
</feature>
<keyword evidence="8" id="KW-1185">Reference proteome</keyword>
<dbReference type="Pfam" id="PF10453">
    <property type="entry name" value="NUFIP1"/>
    <property type="match status" value="1"/>
</dbReference>
<dbReference type="CDD" id="cd06503">
    <property type="entry name" value="ATP-synt_Fo_b"/>
    <property type="match status" value="1"/>
</dbReference>
<feature type="compositionally biased region" description="Low complexity" evidence="5">
    <location>
        <begin position="50"/>
        <end position="59"/>
    </location>
</feature>
<dbReference type="STRING" id="1447872.A0A1J9P2W7"/>
<sequence>MSSGGFSFPPPPPPPPQAGQPSFPGTAPTPYGQNQRGRAPGGYQRGRGRGNANRSARGNHLGGPSHSPPHNINFTPASGNRYTAHPHPHPHPHARPRPPPPLNNPPPPQYNPQGPPVHYAPSQGQPSYSAVPPYTQPPPSHLPPPQNAYNQPVPTQYPSRHPAPHQGAYSSPVLPHGHTPSPNHHPQPHVVAPPMHWVFENPNQSSFYPPPEQRPPSYGYPDMRDSKSHHPPRQSHDHHRSRPPQEYNSFPAAHQFNRGDRFSNRGSKRPHSSAFGAPQTSSTRPSAPLPVPSFGNSLPSKPPPSVDATKKHKKKKRKYNQLGLTPKTEEHESSEEEDDVDEEAKLSQPSATGELKFSYKGQTSTLQSPMDIAAWIEERKKRYPTRARVEARLKEAEEKKQAAKEAREAKRAKENALRQHKDAEQDEARRLLKEARIQKEKDKLDRKALKEEQQSLDPADAAAKAKLKAEKLRRKLMKEEKRVARAEADAEKARLRAEASKTQTNGTLEGETKPDTMSSSAAEHAPEPDQLDTAKPTLTEKEATQAMNEMDIENAQQEPPTPSLDNITPADEQKSPNTEPAENHSLTKAPESNDAMESTPHLNGNTFPEAVTRNALCGELEVSDNLSLSPSSEDDSDLDDETSSSSSDSSSESSDSTSSEPEQATTRREQLDRVLPPARQPKSLCRQFAKTGQCRRRNNCKFLHEIADKMKSGVRPPGPVQDKKGRKSLFQALVSCEKAEEDRRVMQAISWLGQRGILDEPAVDVPQVVDGGQSTT</sequence>
<dbReference type="GO" id="GO:0003723">
    <property type="term" value="F:RNA binding"/>
    <property type="evidence" value="ECO:0007669"/>
    <property type="project" value="InterPro"/>
</dbReference>